<dbReference type="OrthoDB" id="1697005at2"/>
<feature type="domain" description="Cyanophage baseplate Pam3 plug gp18" evidence="1">
    <location>
        <begin position="1"/>
        <end position="103"/>
    </location>
</feature>
<reference evidence="2 3" key="1">
    <citation type="submission" date="2014-08" db="EMBL/GenBank/DDBJ databases">
        <title>Comparative genomics of the Paenibacillus odorifer group.</title>
        <authorList>
            <person name="den Bakker H.C."/>
            <person name="Tsai Y.-C."/>
            <person name="Martin N."/>
            <person name="Korlach J."/>
            <person name="Wiedmann M."/>
        </authorList>
    </citation>
    <scope>NUCLEOTIDE SEQUENCE [LARGE SCALE GENOMIC DNA]</scope>
    <source>
        <strain evidence="2 3">DSM 14472</strain>
    </source>
</reference>
<organism evidence="2 3">
    <name type="scientific">Paenibacillus stellifer</name>
    <dbReference type="NCBI Taxonomy" id="169760"/>
    <lineage>
        <taxon>Bacteria</taxon>
        <taxon>Bacillati</taxon>
        <taxon>Bacillota</taxon>
        <taxon>Bacilli</taxon>
        <taxon>Bacillales</taxon>
        <taxon>Paenibacillaceae</taxon>
        <taxon>Paenibacillus</taxon>
    </lineage>
</organism>
<name>A0A089N3N7_9BACL</name>
<keyword evidence="3" id="KW-1185">Reference proteome</keyword>
<dbReference type="EMBL" id="CP009286">
    <property type="protein sequence ID" value="AIQ63319.1"/>
    <property type="molecule type" value="Genomic_DNA"/>
</dbReference>
<sequence length="111" mass="12832">MDYIEIDKDSLPYRFDISIVDEPFTMEVHYNAEYDFFALDLEDADGNTLVVGEKLVYGQSLFVDVWDSRFPKLPIVPWDESEKSDAVTWNTLGTSVFLYIVDEEEDEDDGS</sequence>
<evidence type="ECO:0000313" key="2">
    <source>
        <dbReference type="EMBL" id="AIQ63319.1"/>
    </source>
</evidence>
<dbReference type="Pfam" id="PF22479">
    <property type="entry name" value="Pam3_gp18"/>
    <property type="match status" value="1"/>
</dbReference>
<dbReference type="STRING" id="169760.PSTEL_09705"/>
<dbReference type="HOGENOM" id="CLU_140959_1_0_9"/>
<proteinExistence type="predicted"/>
<dbReference type="InterPro" id="IPR054252">
    <property type="entry name" value="Pam3_gp18"/>
</dbReference>
<evidence type="ECO:0000259" key="1">
    <source>
        <dbReference type="Pfam" id="PF22479"/>
    </source>
</evidence>
<evidence type="ECO:0000313" key="3">
    <source>
        <dbReference type="Proteomes" id="UP000029507"/>
    </source>
</evidence>
<dbReference type="RefSeq" id="WP_038694776.1">
    <property type="nucleotide sequence ID" value="NZ_CP009286.1"/>
</dbReference>
<accession>A0A089N3N7</accession>
<protein>
    <recommendedName>
        <fullName evidence="1">Cyanophage baseplate Pam3 plug gp18 domain-containing protein</fullName>
    </recommendedName>
</protein>
<dbReference type="KEGG" id="pste:PSTEL_09705"/>
<dbReference type="AlphaFoldDB" id="A0A089N3N7"/>
<gene>
    <name evidence="2" type="ORF">PSTEL_09705</name>
</gene>
<dbReference type="Proteomes" id="UP000029507">
    <property type="component" value="Chromosome"/>
</dbReference>